<dbReference type="SMART" id="SM00098">
    <property type="entry name" value="alkPPc"/>
    <property type="match status" value="1"/>
</dbReference>
<dbReference type="EMBL" id="LN736363">
    <property type="protein sequence ID" value="CEP61954.1"/>
    <property type="molecule type" value="Genomic_DNA"/>
</dbReference>
<dbReference type="GO" id="GO:0000329">
    <property type="term" value="C:fungal-type vacuole membrane"/>
    <property type="evidence" value="ECO:0007669"/>
    <property type="project" value="EnsemblFungi"/>
</dbReference>
<feature type="binding site" evidence="13">
    <location>
        <position position="355"/>
    </location>
    <ligand>
        <name>Zn(2+)</name>
        <dbReference type="ChEBI" id="CHEBI:29105"/>
        <label>2</label>
    </ligand>
</feature>
<dbReference type="PRINTS" id="PR00113">
    <property type="entry name" value="ALKPHPHTASE"/>
</dbReference>
<feature type="chain" id="PRO_5002195484" description="Alkaline phosphatase" evidence="16">
    <location>
        <begin position="40"/>
        <end position="543"/>
    </location>
</feature>
<keyword evidence="6 13" id="KW-0479">Metal-binding</keyword>
<gene>
    <name evidence="17" type="ORF">LALA0_S04e04412g</name>
</gene>
<keyword evidence="11" id="KW-0472">Membrane</keyword>
<evidence type="ECO:0000256" key="8">
    <source>
        <dbReference type="ARBA" id="ARBA00022833"/>
    </source>
</evidence>
<feature type="binding site" evidence="13">
    <location>
        <position position="356"/>
    </location>
    <ligand>
        <name>Zn(2+)</name>
        <dbReference type="ChEBI" id="CHEBI:29105"/>
        <label>2</label>
    </ligand>
</feature>
<dbReference type="AlphaFoldDB" id="A0A0C7N5X4"/>
<feature type="binding site" evidence="13">
    <location>
        <position position="63"/>
    </location>
    <ligand>
        <name>Zn(2+)</name>
        <dbReference type="ChEBI" id="CHEBI:29105"/>
        <label>2</label>
    </ligand>
</feature>
<comment type="similarity">
    <text evidence="2 14">Belongs to the alkaline phosphatase family.</text>
</comment>
<keyword evidence="7 15" id="KW-0378">Hydrolase</keyword>
<dbReference type="FunFam" id="1.10.60.40:FF:000002">
    <property type="entry name" value="Alkaline phosphatase"/>
    <property type="match status" value="1"/>
</dbReference>
<dbReference type="SUPFAM" id="SSF53649">
    <property type="entry name" value="Alkaline phosphatase-like"/>
    <property type="match status" value="1"/>
</dbReference>
<evidence type="ECO:0000256" key="5">
    <source>
        <dbReference type="ARBA" id="ARBA00022692"/>
    </source>
</evidence>
<feature type="active site" description="Phosphoserine intermediate" evidence="12">
    <location>
        <position position="111"/>
    </location>
</feature>
<feature type="binding site" evidence="13">
    <location>
        <position position="459"/>
    </location>
    <ligand>
        <name>Zn(2+)</name>
        <dbReference type="ChEBI" id="CHEBI:29105"/>
        <label>2</label>
    </ligand>
</feature>
<evidence type="ECO:0000256" key="1">
    <source>
        <dbReference type="ARBA" id="ARBA00004167"/>
    </source>
</evidence>
<feature type="binding site" evidence="13">
    <location>
        <position position="307"/>
    </location>
    <ligand>
        <name>Mg(2+)</name>
        <dbReference type="ChEBI" id="CHEBI:18420"/>
    </ligand>
</feature>
<evidence type="ECO:0000256" key="2">
    <source>
        <dbReference type="ARBA" id="ARBA00005984"/>
    </source>
</evidence>
<dbReference type="PANTHER" id="PTHR11596:SF5">
    <property type="entry name" value="ALKALINE PHOSPHATASE"/>
    <property type="match status" value="1"/>
</dbReference>
<evidence type="ECO:0000256" key="12">
    <source>
        <dbReference type="PIRSR" id="PIRSR601952-1"/>
    </source>
</evidence>
<accession>A0A0C7N5X4</accession>
<dbReference type="PROSITE" id="PS51257">
    <property type="entry name" value="PROKAR_LIPOPROTEIN"/>
    <property type="match status" value="1"/>
</dbReference>
<dbReference type="GO" id="GO:0009166">
    <property type="term" value="P:nucleotide catabolic process"/>
    <property type="evidence" value="ECO:0007669"/>
    <property type="project" value="EnsemblFungi"/>
</dbReference>
<feature type="signal peptide" evidence="16">
    <location>
        <begin position="1"/>
        <end position="39"/>
    </location>
</feature>
<dbReference type="Pfam" id="PF00245">
    <property type="entry name" value="Alk_phosphatase"/>
    <property type="match status" value="1"/>
</dbReference>
<evidence type="ECO:0000313" key="17">
    <source>
        <dbReference type="EMBL" id="CEP61954.1"/>
    </source>
</evidence>
<sequence length="543" mass="60543">MEKIGSQTNVRASRRAPRKIAHFLLAFVLLSCLITSSDTFKDCWNRRWWQKPTKKNVIFFVTDGMGPASLSMTRSFRQFTQNLTRDDILVLDHHLIGSSRTMSSDSLITDSAAGATAFSCALKSYNGAIGVDPSKQPCGTILEAAKLEGYHTGLVVTTRITDATPAAFSSHVDYRFQEDLIAQHQLGDYPLGRMVDLIIGGGRTHFYSAEDVVYGSRGSRSDGRSLIKEAIEDGWSYAGNRKEFDALDKGHNVSLPLLALLADYDIPFDLDRDDADFPSLEEQAMTAINALTEATRDSDKGFFLLIEGSRIDHAGHQNDPAAQVREVLAFDKAFEAVLNHAAESNVETILISTSDHETGGLVTAKQLSKAYPEYAWYPQALSDSQHSGEYLSKELLRYDGSNKSDFIEKTIFEKYMGIFDYTKNDTHDLLKLTSLAELNDKLNGMISTRAQIGWTTHGHSAVDVNIYGYANRQKTWLNLLDKLRGNRENTDVGQFMADFLNLDLQEVTDRIKKTKHSPNIDAVESLDTQTDEYHRGIYGSQDA</sequence>
<keyword evidence="16" id="KW-0732">Signal</keyword>
<evidence type="ECO:0000256" key="13">
    <source>
        <dbReference type="PIRSR" id="PIRSR601952-2"/>
    </source>
</evidence>
<comment type="subcellular location">
    <subcellularLocation>
        <location evidence="1">Membrane</location>
        <topology evidence="1">Single-pass membrane protein</topology>
    </subcellularLocation>
</comment>
<name>A0A0C7N5X4_9SACH</name>
<dbReference type="RefSeq" id="XP_022628184.1">
    <property type="nucleotide sequence ID" value="XM_022772751.1"/>
</dbReference>
<evidence type="ECO:0000256" key="14">
    <source>
        <dbReference type="RuleBase" id="RU003946"/>
    </source>
</evidence>
<feature type="binding site" evidence="13">
    <location>
        <position position="63"/>
    </location>
    <ligand>
        <name>Mg(2+)</name>
        <dbReference type="ChEBI" id="CHEBI:18420"/>
    </ligand>
</feature>
<dbReference type="PANTHER" id="PTHR11596">
    <property type="entry name" value="ALKALINE PHOSPHATASE"/>
    <property type="match status" value="1"/>
</dbReference>
<dbReference type="CDD" id="cd16012">
    <property type="entry name" value="ALP"/>
    <property type="match status" value="1"/>
</dbReference>
<evidence type="ECO:0000256" key="9">
    <source>
        <dbReference type="ARBA" id="ARBA00022842"/>
    </source>
</evidence>
<evidence type="ECO:0000256" key="6">
    <source>
        <dbReference type="ARBA" id="ARBA00022723"/>
    </source>
</evidence>
<keyword evidence="5" id="KW-0812">Transmembrane</keyword>
<keyword evidence="18" id="KW-1185">Reference proteome</keyword>
<dbReference type="InterPro" id="IPR017850">
    <property type="entry name" value="Alkaline_phosphatase_core_sf"/>
</dbReference>
<dbReference type="FunFam" id="3.40.720.10:FF:000063">
    <property type="entry name" value="Alkaline phosphatase"/>
    <property type="match status" value="1"/>
</dbReference>
<evidence type="ECO:0000256" key="16">
    <source>
        <dbReference type="SAM" id="SignalP"/>
    </source>
</evidence>
<dbReference type="PROSITE" id="PS00123">
    <property type="entry name" value="ALKALINE_PHOSPHATASE"/>
    <property type="match status" value="1"/>
</dbReference>
<organism evidence="17 18">
    <name type="scientific">Lachancea lanzarotensis</name>
    <dbReference type="NCBI Taxonomy" id="1245769"/>
    <lineage>
        <taxon>Eukaryota</taxon>
        <taxon>Fungi</taxon>
        <taxon>Dikarya</taxon>
        <taxon>Ascomycota</taxon>
        <taxon>Saccharomycotina</taxon>
        <taxon>Saccharomycetes</taxon>
        <taxon>Saccharomycetales</taxon>
        <taxon>Saccharomycetaceae</taxon>
        <taxon>Lachancea</taxon>
    </lineage>
</organism>
<dbReference type="GO" id="GO:0046872">
    <property type="term" value="F:metal ion binding"/>
    <property type="evidence" value="ECO:0007669"/>
    <property type="project" value="UniProtKB-KW"/>
</dbReference>
<evidence type="ECO:0000313" key="18">
    <source>
        <dbReference type="Proteomes" id="UP000054304"/>
    </source>
</evidence>
<keyword evidence="8 13" id="KW-0862">Zinc</keyword>
<proteinExistence type="inferred from homology"/>
<evidence type="ECO:0000256" key="7">
    <source>
        <dbReference type="ARBA" id="ARBA00022801"/>
    </source>
</evidence>
<feature type="binding site" evidence="13">
    <location>
        <position position="316"/>
    </location>
    <ligand>
        <name>Zn(2+)</name>
        <dbReference type="ChEBI" id="CHEBI:29105"/>
        <label>2</label>
    </ligand>
</feature>
<evidence type="ECO:0000256" key="15">
    <source>
        <dbReference type="RuleBase" id="RU003947"/>
    </source>
</evidence>
<comment type="cofactor">
    <cofactor evidence="13">
        <name>Mg(2+)</name>
        <dbReference type="ChEBI" id="CHEBI:18420"/>
    </cofactor>
    <text evidence="13">Binds 1 Mg(2+) ion.</text>
</comment>
<evidence type="ECO:0000256" key="4">
    <source>
        <dbReference type="ARBA" id="ARBA00022553"/>
    </source>
</evidence>
<dbReference type="GeneID" id="34685397"/>
<evidence type="ECO:0000256" key="3">
    <source>
        <dbReference type="ARBA" id="ARBA00012647"/>
    </source>
</evidence>
<dbReference type="GO" id="GO:0047386">
    <property type="term" value="F:fructose-2,6-bisphosphate 6-phosphatase activity"/>
    <property type="evidence" value="ECO:0007669"/>
    <property type="project" value="EnsemblFungi"/>
</dbReference>
<evidence type="ECO:0000256" key="11">
    <source>
        <dbReference type="ARBA" id="ARBA00023136"/>
    </source>
</evidence>
<dbReference type="GO" id="GO:0004035">
    <property type="term" value="F:alkaline phosphatase activity"/>
    <property type="evidence" value="ECO:0007669"/>
    <property type="project" value="UniProtKB-EC"/>
</dbReference>
<dbReference type="HOGENOM" id="CLU_008539_6_0_1"/>
<keyword evidence="10" id="KW-1133">Transmembrane helix</keyword>
<dbReference type="OrthoDB" id="7392499at2759"/>
<dbReference type="InterPro" id="IPR018299">
    <property type="entry name" value="Alkaline_phosphatase_AS"/>
</dbReference>
<keyword evidence="9 13" id="KW-0460">Magnesium</keyword>
<dbReference type="Gene3D" id="1.10.60.40">
    <property type="match status" value="1"/>
</dbReference>
<keyword evidence="4" id="KW-0597">Phosphoprotein</keyword>
<reference evidence="17 18" key="1">
    <citation type="submission" date="2014-12" db="EMBL/GenBank/DDBJ databases">
        <authorList>
            <person name="Neuveglise Cecile"/>
        </authorList>
    </citation>
    <scope>NUCLEOTIDE SEQUENCE [LARGE SCALE GENOMIC DNA]</scope>
    <source>
        <strain evidence="17 18">CBS 12615</strain>
    </source>
</reference>
<dbReference type="STRING" id="1245769.A0A0C7N5X4"/>
<feature type="binding site" evidence="13">
    <location>
        <position position="164"/>
    </location>
    <ligand>
        <name>Mg(2+)</name>
        <dbReference type="ChEBI" id="CHEBI:18420"/>
    </ligand>
</feature>
<comment type="catalytic activity">
    <reaction evidence="15">
        <text>a phosphate monoester + H2O = an alcohol + phosphate</text>
        <dbReference type="Rhea" id="RHEA:15017"/>
        <dbReference type="ChEBI" id="CHEBI:15377"/>
        <dbReference type="ChEBI" id="CHEBI:30879"/>
        <dbReference type="ChEBI" id="CHEBI:43474"/>
        <dbReference type="ChEBI" id="CHEBI:67140"/>
        <dbReference type="EC" id="3.1.3.1"/>
    </reaction>
</comment>
<dbReference type="EC" id="3.1.3.1" evidence="3 15"/>
<dbReference type="GO" id="GO:0046496">
    <property type="term" value="P:nicotinamide nucleotide metabolic process"/>
    <property type="evidence" value="ECO:0007669"/>
    <property type="project" value="EnsemblFungi"/>
</dbReference>
<dbReference type="InterPro" id="IPR001952">
    <property type="entry name" value="Alkaline_phosphatase"/>
</dbReference>
<feature type="binding site" evidence="13">
    <location>
        <position position="312"/>
    </location>
    <ligand>
        <name>Zn(2+)</name>
        <dbReference type="ChEBI" id="CHEBI:29105"/>
        <label>2</label>
    </ligand>
</feature>
<dbReference type="Proteomes" id="UP000054304">
    <property type="component" value="Unassembled WGS sequence"/>
</dbReference>
<protein>
    <recommendedName>
        <fullName evidence="3 15">Alkaline phosphatase</fullName>
        <ecNumber evidence="3 15">3.1.3.1</ecNumber>
    </recommendedName>
</protein>
<dbReference type="Gene3D" id="3.40.720.10">
    <property type="entry name" value="Alkaline Phosphatase, subunit A"/>
    <property type="match status" value="1"/>
</dbReference>
<comment type="cofactor">
    <cofactor evidence="13">
        <name>Zn(2+)</name>
        <dbReference type="ChEBI" id="CHEBI:29105"/>
    </cofactor>
    <text evidence="13">Binds 2 Zn(2+) ions.</text>
</comment>
<evidence type="ECO:0000256" key="10">
    <source>
        <dbReference type="ARBA" id="ARBA00022989"/>
    </source>
</evidence>
<feature type="binding site" evidence="13">
    <location>
        <position position="162"/>
    </location>
    <ligand>
        <name>Mg(2+)</name>
        <dbReference type="ChEBI" id="CHEBI:18420"/>
    </ligand>
</feature>